<keyword evidence="2" id="KW-1185">Reference proteome</keyword>
<dbReference type="Proteomes" id="UP001185028">
    <property type="component" value="Unassembled WGS sequence"/>
</dbReference>
<reference evidence="1 2" key="1">
    <citation type="submission" date="2023-07" db="EMBL/GenBank/DDBJ databases">
        <title>Genomic Encyclopedia of Type Strains, Phase IV (KMG-IV): sequencing the most valuable type-strain genomes for metagenomic binning, comparative biology and taxonomic classification.</title>
        <authorList>
            <person name="Goeker M."/>
        </authorList>
    </citation>
    <scope>NUCLEOTIDE SEQUENCE [LARGE SCALE GENOMIC DNA]</scope>
    <source>
        <strain evidence="1 2">DSM 22170</strain>
    </source>
</reference>
<sequence length="296" mass="34982">MPLNIELKLDFNSDWKEYLLMQFQHHGYELTEELVNKDVVEVAIMYHNFRLRRINILPREVYIAKEFNCPPMYRKSLKKLISKIKEGADINFHISRKIKNLEFKDGLLNHWGIHHLHISSKPGNVEGYNKQKHSELLYIRFVDDKAYLLQILDHTAFTDFDLIKIIHNNWPQTLENHRAYGISGEKYSKDQLKKFRKSNLNTPITIDQDNIYFPLGNGVTMSGYNLFSIRDTDYYLAALKDFEEVIKSNTDAILETIRKQNLTLNQPIHFRLKTSDNTNFYTTDDYYNLKIDLGSI</sequence>
<dbReference type="EMBL" id="JAVDQH010000004">
    <property type="protein sequence ID" value="MDR6243532.1"/>
    <property type="molecule type" value="Genomic_DNA"/>
</dbReference>
<dbReference type="RefSeq" id="WP_188773713.1">
    <property type="nucleotide sequence ID" value="NZ_BMMB01000001.1"/>
</dbReference>
<protein>
    <submittedName>
        <fullName evidence="1">Uncharacterized protein</fullName>
    </submittedName>
</protein>
<name>A0ABU1IXW0_9BACL</name>
<evidence type="ECO:0000313" key="1">
    <source>
        <dbReference type="EMBL" id="MDR6243532.1"/>
    </source>
</evidence>
<proteinExistence type="predicted"/>
<evidence type="ECO:0000313" key="2">
    <source>
        <dbReference type="Proteomes" id="UP001185028"/>
    </source>
</evidence>
<comment type="caution">
    <text evidence="1">The sequence shown here is derived from an EMBL/GenBank/DDBJ whole genome shotgun (WGS) entry which is preliminary data.</text>
</comment>
<organism evidence="1 2">
    <name type="scientific">Paenibacillus hunanensis</name>
    <dbReference type="NCBI Taxonomy" id="539262"/>
    <lineage>
        <taxon>Bacteria</taxon>
        <taxon>Bacillati</taxon>
        <taxon>Bacillota</taxon>
        <taxon>Bacilli</taxon>
        <taxon>Bacillales</taxon>
        <taxon>Paenibacillaceae</taxon>
        <taxon>Paenibacillus</taxon>
    </lineage>
</organism>
<gene>
    <name evidence="1" type="ORF">JOC58_001419</name>
</gene>
<accession>A0ABU1IXW0</accession>